<dbReference type="Gene3D" id="3.30.2310.20">
    <property type="entry name" value="RelE-like"/>
    <property type="match status" value="1"/>
</dbReference>
<dbReference type="InterPro" id="IPR009614">
    <property type="entry name" value="YoeB_toxin"/>
</dbReference>
<evidence type="ECO:0000256" key="4">
    <source>
        <dbReference type="ARBA" id="ARBA00022759"/>
    </source>
</evidence>
<keyword evidence="3" id="KW-0540">Nuclease</keyword>
<name>A0ABW4RDP9_9RHOB</name>
<dbReference type="PANTHER" id="PTHR38039:SF1">
    <property type="entry name" value="TOXIN YOEB"/>
    <property type="match status" value="1"/>
</dbReference>
<keyword evidence="5" id="KW-0378">Hydrolase</keyword>
<keyword evidence="4" id="KW-0255">Endonuclease</keyword>
<reference evidence="8" key="1">
    <citation type="journal article" date="2019" name="Int. J. Syst. Evol. Microbiol.">
        <title>The Global Catalogue of Microorganisms (GCM) 10K type strain sequencing project: providing services to taxonomists for standard genome sequencing and annotation.</title>
        <authorList>
            <consortium name="The Broad Institute Genomics Platform"/>
            <consortium name="The Broad Institute Genome Sequencing Center for Infectious Disease"/>
            <person name="Wu L."/>
            <person name="Ma J."/>
        </authorList>
    </citation>
    <scope>NUCLEOTIDE SEQUENCE [LARGE SCALE GENOMIC DNA]</scope>
    <source>
        <strain evidence="8">CCUG 56029</strain>
    </source>
</reference>
<keyword evidence="2" id="KW-1277">Toxin-antitoxin system</keyword>
<keyword evidence="8" id="KW-1185">Reference proteome</keyword>
<dbReference type="Proteomes" id="UP001597213">
    <property type="component" value="Unassembled WGS sequence"/>
</dbReference>
<evidence type="ECO:0000256" key="5">
    <source>
        <dbReference type="ARBA" id="ARBA00022801"/>
    </source>
</evidence>
<dbReference type="EMBL" id="JBHUEN010000053">
    <property type="protein sequence ID" value="MFD1883853.1"/>
    <property type="molecule type" value="Genomic_DNA"/>
</dbReference>
<dbReference type="PANTHER" id="PTHR38039">
    <property type="entry name" value="TOXIN YOEB"/>
    <property type="match status" value="1"/>
</dbReference>
<evidence type="ECO:0000256" key="3">
    <source>
        <dbReference type="ARBA" id="ARBA00022722"/>
    </source>
</evidence>
<evidence type="ECO:0000256" key="1">
    <source>
        <dbReference type="ARBA" id="ARBA00008172"/>
    </source>
</evidence>
<accession>A0ABW4RDP9</accession>
<evidence type="ECO:0000256" key="6">
    <source>
        <dbReference type="ARBA" id="ARBA00030388"/>
    </source>
</evidence>
<dbReference type="RefSeq" id="WP_379145521.1">
    <property type="nucleotide sequence ID" value="NZ_JBHUEN010000053.1"/>
</dbReference>
<sequence>MKLIFSDGAWEDYLHWQNSDAKILQRLNELIKETQRNPFKGMGKPEPLKGDLSGWWSRRITQSDRFVYRVSGSGQDQALEIAQCRYHY</sequence>
<evidence type="ECO:0000313" key="8">
    <source>
        <dbReference type="Proteomes" id="UP001597213"/>
    </source>
</evidence>
<organism evidence="7 8">
    <name type="scientific">Paracoccus pacificus</name>
    <dbReference type="NCBI Taxonomy" id="1463598"/>
    <lineage>
        <taxon>Bacteria</taxon>
        <taxon>Pseudomonadati</taxon>
        <taxon>Pseudomonadota</taxon>
        <taxon>Alphaproteobacteria</taxon>
        <taxon>Rhodobacterales</taxon>
        <taxon>Paracoccaceae</taxon>
        <taxon>Paracoccus</taxon>
    </lineage>
</organism>
<comment type="caution">
    <text evidence="7">The sequence shown here is derived from an EMBL/GenBank/DDBJ whole genome shotgun (WGS) entry which is preliminary data.</text>
</comment>
<dbReference type="Pfam" id="PF06769">
    <property type="entry name" value="YoeB_toxin"/>
    <property type="match status" value="1"/>
</dbReference>
<dbReference type="SUPFAM" id="SSF143011">
    <property type="entry name" value="RelE-like"/>
    <property type="match status" value="1"/>
</dbReference>
<protein>
    <recommendedName>
        <fullName evidence="6">Putative mRNA interferase YoeB</fullName>
    </recommendedName>
</protein>
<dbReference type="NCBIfam" id="TIGR02116">
    <property type="entry name" value="toxin_Txe_YoeB"/>
    <property type="match status" value="1"/>
</dbReference>
<proteinExistence type="inferred from homology"/>
<dbReference type="InterPro" id="IPR035093">
    <property type="entry name" value="RelE/ParE_toxin_dom_sf"/>
</dbReference>
<comment type="similarity">
    <text evidence="1">Belongs to the YoeB family.</text>
</comment>
<evidence type="ECO:0000256" key="2">
    <source>
        <dbReference type="ARBA" id="ARBA00022649"/>
    </source>
</evidence>
<evidence type="ECO:0000313" key="7">
    <source>
        <dbReference type="EMBL" id="MFD1883853.1"/>
    </source>
</evidence>
<gene>
    <name evidence="7" type="ORF">ACFSCT_19250</name>
</gene>